<feature type="region of interest" description="Disordered" evidence="1">
    <location>
        <begin position="1"/>
        <end position="21"/>
    </location>
</feature>
<name>A0A149PFV0_9BURK</name>
<protein>
    <recommendedName>
        <fullName evidence="5">Cytochrome C oxidase subunit I</fullName>
    </recommendedName>
</protein>
<comment type="caution">
    <text evidence="3">The sequence shown here is derived from an EMBL/GenBank/DDBJ whole genome shotgun (WGS) entry which is preliminary data.</text>
</comment>
<reference evidence="3 4" key="1">
    <citation type="journal article" date="2015" name="Int. J. Syst. Evol. Microbiol.">
        <title>Burkholderia monticola sp. nov., isolated from mountain soil.</title>
        <authorList>
            <person name="Baek I."/>
            <person name="Seo B."/>
            <person name="Lee I."/>
            <person name="Yi H."/>
            <person name="Chun J."/>
        </authorList>
    </citation>
    <scope>NUCLEOTIDE SEQUENCE [LARGE SCALE GENOMIC DNA]</scope>
    <source>
        <strain evidence="3 4">JC2948</strain>
    </source>
</reference>
<dbReference type="AlphaFoldDB" id="A0A149PFV0"/>
<feature type="transmembrane region" description="Helical" evidence="2">
    <location>
        <begin position="72"/>
        <end position="99"/>
    </location>
</feature>
<dbReference type="STRING" id="1399968.CI15_25595"/>
<keyword evidence="2" id="KW-1133">Transmembrane helix</keyword>
<evidence type="ECO:0000256" key="2">
    <source>
        <dbReference type="SAM" id="Phobius"/>
    </source>
</evidence>
<dbReference type="Proteomes" id="UP000075613">
    <property type="component" value="Unassembled WGS sequence"/>
</dbReference>
<sequence>MSGTPTPARRNGGDHGHRTENADLDEAPRFHVWRLMIATLATPLAWFAQMLIGEVLTAQSCALSDANHPMAPPWWVMTALIGWSTVCFVVGVAGIVVAWRTVTFTRAQLQQPLRGRARRVAELEAFLARVGILCSAIFMFGLVVTSIAVAMVSRCGPW</sequence>
<keyword evidence="2" id="KW-0812">Transmembrane</keyword>
<accession>A0A149PFV0</accession>
<keyword evidence="4" id="KW-1185">Reference proteome</keyword>
<proteinExistence type="predicted"/>
<organism evidence="3 4">
    <name type="scientific">Paraburkholderia monticola</name>
    <dbReference type="NCBI Taxonomy" id="1399968"/>
    <lineage>
        <taxon>Bacteria</taxon>
        <taxon>Pseudomonadati</taxon>
        <taxon>Pseudomonadota</taxon>
        <taxon>Betaproteobacteria</taxon>
        <taxon>Burkholderiales</taxon>
        <taxon>Burkholderiaceae</taxon>
        <taxon>Paraburkholderia</taxon>
    </lineage>
</organism>
<dbReference type="EMBL" id="LRBG01000037">
    <property type="protein sequence ID" value="KXU83903.1"/>
    <property type="molecule type" value="Genomic_DNA"/>
</dbReference>
<feature type="transmembrane region" description="Helical" evidence="2">
    <location>
        <begin position="126"/>
        <end position="152"/>
    </location>
</feature>
<gene>
    <name evidence="3" type="ORF">CI15_25595</name>
</gene>
<evidence type="ECO:0000313" key="3">
    <source>
        <dbReference type="EMBL" id="KXU83903.1"/>
    </source>
</evidence>
<keyword evidence="2" id="KW-0472">Membrane</keyword>
<evidence type="ECO:0008006" key="5">
    <source>
        <dbReference type="Google" id="ProtNLM"/>
    </source>
</evidence>
<evidence type="ECO:0000256" key="1">
    <source>
        <dbReference type="SAM" id="MobiDB-lite"/>
    </source>
</evidence>
<evidence type="ECO:0000313" key="4">
    <source>
        <dbReference type="Proteomes" id="UP000075613"/>
    </source>
</evidence>
<feature type="compositionally biased region" description="Basic and acidic residues" evidence="1">
    <location>
        <begin position="11"/>
        <end position="21"/>
    </location>
</feature>
<feature type="transmembrane region" description="Helical" evidence="2">
    <location>
        <begin position="32"/>
        <end position="52"/>
    </location>
</feature>